<evidence type="ECO:0000313" key="1">
    <source>
        <dbReference type="EMBL" id="JAH51528.1"/>
    </source>
</evidence>
<dbReference type="EMBL" id="GBXM01043124">
    <property type="protein sequence ID" value="JAH65453.1"/>
    <property type="molecule type" value="Transcribed_RNA"/>
</dbReference>
<accession>A0A0E9TFM8</accession>
<organism evidence="1">
    <name type="scientific">Anguilla anguilla</name>
    <name type="common">European freshwater eel</name>
    <name type="synonym">Muraena anguilla</name>
    <dbReference type="NCBI Taxonomy" id="7936"/>
    <lineage>
        <taxon>Eukaryota</taxon>
        <taxon>Metazoa</taxon>
        <taxon>Chordata</taxon>
        <taxon>Craniata</taxon>
        <taxon>Vertebrata</taxon>
        <taxon>Euteleostomi</taxon>
        <taxon>Actinopterygii</taxon>
        <taxon>Neopterygii</taxon>
        <taxon>Teleostei</taxon>
        <taxon>Anguilliformes</taxon>
        <taxon>Anguillidae</taxon>
        <taxon>Anguilla</taxon>
    </lineage>
</organism>
<name>A0A0E9TFM8_ANGAN</name>
<protein>
    <submittedName>
        <fullName evidence="1">Uncharacterized protein</fullName>
    </submittedName>
</protein>
<sequence length="49" mass="5676">MCVGEMQLCWLFLVERQRCDLNLTHSSHDISLGVFHCNRTVPLTPACYH</sequence>
<reference evidence="1" key="2">
    <citation type="journal article" date="2015" name="Fish Shellfish Immunol.">
        <title>Early steps in the European eel (Anguilla anguilla)-Vibrio vulnificus interaction in the gills: Role of the RtxA13 toxin.</title>
        <authorList>
            <person name="Callol A."/>
            <person name="Pajuelo D."/>
            <person name="Ebbesson L."/>
            <person name="Teles M."/>
            <person name="MacKenzie S."/>
            <person name="Amaro C."/>
        </authorList>
    </citation>
    <scope>NUCLEOTIDE SEQUENCE</scope>
</reference>
<dbReference type="EMBL" id="GBXM01057049">
    <property type="protein sequence ID" value="JAH51528.1"/>
    <property type="molecule type" value="Transcribed_RNA"/>
</dbReference>
<dbReference type="AlphaFoldDB" id="A0A0E9TFM8"/>
<reference evidence="1" key="1">
    <citation type="submission" date="2014-11" db="EMBL/GenBank/DDBJ databases">
        <authorList>
            <person name="Amaro Gonzalez C."/>
        </authorList>
    </citation>
    <scope>NUCLEOTIDE SEQUENCE</scope>
</reference>
<proteinExistence type="predicted"/>